<accession>Q66265</accession>
<evidence type="ECO:0000313" key="1">
    <source>
        <dbReference type="EMBL" id="AAA46401.1"/>
    </source>
</evidence>
<protein>
    <submittedName>
        <fullName evidence="1">ORF IIA</fullName>
    </submittedName>
</protein>
<dbReference type="EMBL" id="M20356">
    <property type="protein sequence ID" value="AAA46401.1"/>
    <property type="molecule type" value="Genomic_RNA"/>
</dbReference>
<name>Q66265_9BROM</name>
<sequence>MFPRTGDRWLASHVRYSQYYTLI</sequence>
<organism evidence="1">
    <name type="scientific">Cucumber mosaic virus</name>
    <name type="common">cucumber mosaic cucumovirus</name>
    <dbReference type="NCBI Taxonomy" id="12305"/>
    <lineage>
        <taxon>Viruses</taxon>
        <taxon>Riboviria</taxon>
        <taxon>Orthornavirae</taxon>
        <taxon>Kitrinoviricota</taxon>
        <taxon>Alsuviricetes</taxon>
        <taxon>Martellivirales</taxon>
        <taxon>Bromoviridae</taxon>
        <taxon>Cucumovirus</taxon>
        <taxon>Cucumovirus CMV</taxon>
    </lineage>
</organism>
<proteinExistence type="predicted"/>
<reference evidence="1" key="1">
    <citation type="journal article" date="1988" name="Virology">
        <title>Cucumber mosaic virus-associated RNA 5. XI. Comparison of 14 CARNA 5 variants relates ability to induce tomato necrosis to a conserved nucleotide sequence.</title>
        <authorList>
            <person name="Kaper J.M."/>
            <person name="Tousignant M.E."/>
            <person name="Steen M.T."/>
        </authorList>
    </citation>
    <scope>NUCLEOTIDE SEQUENCE</scope>
</reference>